<dbReference type="eggNOG" id="COG1020">
    <property type="taxonomic scope" value="Bacteria"/>
</dbReference>
<dbReference type="GO" id="GO:0003824">
    <property type="term" value="F:catalytic activity"/>
    <property type="evidence" value="ECO:0007669"/>
    <property type="project" value="InterPro"/>
</dbReference>
<dbReference type="GO" id="GO:0031177">
    <property type="term" value="F:phosphopantetheine binding"/>
    <property type="evidence" value="ECO:0007669"/>
    <property type="project" value="TreeGrafter"/>
</dbReference>
<dbReference type="RefSeq" id="WP_013555353.1">
    <property type="nucleotide sequence ID" value="NC_014958.1"/>
</dbReference>
<accession>E8U3H7</accession>
<dbReference type="GO" id="GO:0043041">
    <property type="term" value="P:amino acid activation for nonribosomal peptide biosynthetic process"/>
    <property type="evidence" value="ECO:0007669"/>
    <property type="project" value="TreeGrafter"/>
</dbReference>
<dbReference type="HOGENOM" id="CLU_000022_77_1_0"/>
<dbReference type="STRING" id="709986.Deima_0184"/>
<gene>
    <name evidence="2" type="ordered locus">Deima_0184</name>
</gene>
<dbReference type="SUPFAM" id="SSF52777">
    <property type="entry name" value="CoA-dependent acyltransferases"/>
    <property type="match status" value="2"/>
</dbReference>
<sequence precursor="true">MTLTGTLPLTAAQRSLWAEQQAHPDHTLNHTADCTEVRGPLQRDAFERALHLTMLEAEALRARLDGPGERGVQHPGAAAPTPMTLVDLRGTPNAAAHAETHLRAHLDAPFDLTRGHLTDHTLYVLADDHHWWVMRTHHIALDGYGVALFGARVAEHYRALTGGPAVGAPFAAYAPVVAEDAAYATSAARQADRAYWMKLYADIPHTPAPLLDLGLARGTRVTGDLSAEDVRALRACADALRTPWPNLLFAATAAYWRARTGERHVFLAVPSMARLGSVAARVPCLTMNLLPLRVNAEDGASLADLAGQADAAYRAARPHARYRYEDLWADLNGHRLFGPEVNVIPFAAPLNLGAALQVRTRNVASGPVEDLAFAFTGWAERLTFALDGHPRLYDAATLQAHHAAFLAGLMDGVRHPHRSLVFPAVRA</sequence>
<evidence type="ECO:0000313" key="2">
    <source>
        <dbReference type="EMBL" id="ADV65848.1"/>
    </source>
</evidence>
<evidence type="ECO:0000259" key="1">
    <source>
        <dbReference type="Pfam" id="PF00668"/>
    </source>
</evidence>
<dbReference type="GO" id="GO:0044550">
    <property type="term" value="P:secondary metabolite biosynthetic process"/>
    <property type="evidence" value="ECO:0007669"/>
    <property type="project" value="TreeGrafter"/>
</dbReference>
<dbReference type="PANTHER" id="PTHR45527:SF14">
    <property type="entry name" value="PLIPASTATIN SYNTHASE SUBUNIT B"/>
    <property type="match status" value="1"/>
</dbReference>
<dbReference type="KEGG" id="dmr:Deima_0184"/>
<dbReference type="InterPro" id="IPR001242">
    <property type="entry name" value="Condensation_dom"/>
</dbReference>
<reference evidence="2 3" key="1">
    <citation type="journal article" date="2011" name="Stand. Genomic Sci.">
        <title>Complete genome sequence of Deinococcus maricopensis type strain (LB-34).</title>
        <authorList>
            <person name="Pukall R."/>
            <person name="Zeytun A."/>
            <person name="Lucas S."/>
            <person name="Lapidus A."/>
            <person name="Hammon N."/>
            <person name="Deshpande S."/>
            <person name="Nolan M."/>
            <person name="Cheng J.F."/>
            <person name="Pitluck S."/>
            <person name="Liolios K."/>
            <person name="Pagani I."/>
            <person name="Mikhailova N."/>
            <person name="Ivanova N."/>
            <person name="Mavromatis K."/>
            <person name="Pati A."/>
            <person name="Tapia R."/>
            <person name="Han C."/>
            <person name="Goodwin L."/>
            <person name="Chen A."/>
            <person name="Palaniappan K."/>
            <person name="Land M."/>
            <person name="Hauser L."/>
            <person name="Chang Y.J."/>
            <person name="Jeffries C.D."/>
            <person name="Brambilla E.M."/>
            <person name="Rohde M."/>
            <person name="Goker M."/>
            <person name="Detter J.C."/>
            <person name="Woyke T."/>
            <person name="Bristow J."/>
            <person name="Eisen J.A."/>
            <person name="Markowitz V."/>
            <person name="Hugenholtz P."/>
            <person name="Kyrpides N.C."/>
            <person name="Klenk H.P."/>
        </authorList>
    </citation>
    <scope>NUCLEOTIDE SEQUENCE [LARGE SCALE GENOMIC DNA]</scope>
    <source>
        <strain evidence="3">DSM 21211 / LMG 22137 / NRRL B-23946 / LB-34</strain>
    </source>
</reference>
<proteinExistence type="predicted"/>
<protein>
    <submittedName>
        <fullName evidence="2">Condensation domain protein</fullName>
    </submittedName>
</protein>
<dbReference type="AlphaFoldDB" id="E8U3H7"/>
<feature type="domain" description="Condensation" evidence="1">
    <location>
        <begin position="5"/>
        <end position="418"/>
    </location>
</feature>
<dbReference type="Proteomes" id="UP000008635">
    <property type="component" value="Chromosome"/>
</dbReference>
<dbReference type="OrthoDB" id="9765680at2"/>
<evidence type="ECO:0000313" key="3">
    <source>
        <dbReference type="Proteomes" id="UP000008635"/>
    </source>
</evidence>
<dbReference type="GO" id="GO:0005829">
    <property type="term" value="C:cytosol"/>
    <property type="evidence" value="ECO:0007669"/>
    <property type="project" value="TreeGrafter"/>
</dbReference>
<dbReference type="InterPro" id="IPR023213">
    <property type="entry name" value="CAT-like_dom_sf"/>
</dbReference>
<reference evidence="3" key="2">
    <citation type="submission" date="2011-01" db="EMBL/GenBank/DDBJ databases">
        <title>The complete genome of Deinococcus maricopensis DSM 21211.</title>
        <authorList>
            <consortium name="US DOE Joint Genome Institute (JGI-PGF)"/>
            <person name="Lucas S."/>
            <person name="Copeland A."/>
            <person name="Lapidus A."/>
            <person name="Goodwin L."/>
            <person name="Pitluck S."/>
            <person name="Kyrpides N."/>
            <person name="Mavromatis K."/>
            <person name="Pagani I."/>
            <person name="Ivanova N."/>
            <person name="Ovchinnikova G."/>
            <person name="Zeytun A."/>
            <person name="Detter J.C."/>
            <person name="Han C."/>
            <person name="Land M."/>
            <person name="Hauser L."/>
            <person name="Markowitz V."/>
            <person name="Cheng J.-F."/>
            <person name="Hugenholtz P."/>
            <person name="Woyke T."/>
            <person name="Wu D."/>
            <person name="Pukall R."/>
            <person name="Gehrich-Schroeter G."/>
            <person name="Brambilla E."/>
            <person name="Klenk H.-P."/>
            <person name="Eisen J.A."/>
        </authorList>
    </citation>
    <scope>NUCLEOTIDE SEQUENCE [LARGE SCALE GENOMIC DNA]</scope>
    <source>
        <strain evidence="3">DSM 21211 / LMG 22137 / NRRL B-23946 / LB-34</strain>
    </source>
</reference>
<dbReference type="Gene3D" id="3.30.559.10">
    <property type="entry name" value="Chloramphenicol acetyltransferase-like domain"/>
    <property type="match status" value="1"/>
</dbReference>
<dbReference type="Pfam" id="PF00668">
    <property type="entry name" value="Condensation"/>
    <property type="match status" value="1"/>
</dbReference>
<name>E8U3H7_DEIML</name>
<keyword evidence="3" id="KW-1185">Reference proteome</keyword>
<dbReference type="Gene3D" id="3.30.559.30">
    <property type="entry name" value="Nonribosomal peptide synthetase, condensation domain"/>
    <property type="match status" value="1"/>
</dbReference>
<organism evidence="2 3">
    <name type="scientific">Deinococcus maricopensis (strain DSM 21211 / LMG 22137 / NRRL B-23946 / LB-34)</name>
    <dbReference type="NCBI Taxonomy" id="709986"/>
    <lineage>
        <taxon>Bacteria</taxon>
        <taxon>Thermotogati</taxon>
        <taxon>Deinococcota</taxon>
        <taxon>Deinococci</taxon>
        <taxon>Deinococcales</taxon>
        <taxon>Deinococcaceae</taxon>
        <taxon>Deinococcus</taxon>
    </lineage>
</organism>
<dbReference type="PANTHER" id="PTHR45527">
    <property type="entry name" value="NONRIBOSOMAL PEPTIDE SYNTHETASE"/>
    <property type="match status" value="1"/>
</dbReference>
<dbReference type="EMBL" id="CP002454">
    <property type="protein sequence ID" value="ADV65848.1"/>
    <property type="molecule type" value="Genomic_DNA"/>
</dbReference>